<evidence type="ECO:0000256" key="2">
    <source>
        <dbReference type="ARBA" id="ARBA00006683"/>
    </source>
</evidence>
<evidence type="ECO:0000256" key="3">
    <source>
        <dbReference type="ARBA" id="ARBA00022475"/>
    </source>
</evidence>
<feature type="region of interest" description="Disordered" evidence="7">
    <location>
        <begin position="232"/>
        <end position="253"/>
    </location>
</feature>
<evidence type="ECO:0000256" key="7">
    <source>
        <dbReference type="SAM" id="MobiDB-lite"/>
    </source>
</evidence>
<dbReference type="PANTHER" id="PTHR32309:SF13">
    <property type="entry name" value="FERRIC ENTEROBACTIN TRANSPORT PROTEIN FEPE"/>
    <property type="match status" value="1"/>
</dbReference>
<keyword evidence="3" id="KW-1003">Cell membrane</keyword>
<feature type="domain" description="Polysaccharide chain length determinant N-terminal" evidence="9">
    <location>
        <begin position="2"/>
        <end position="93"/>
    </location>
</feature>
<keyword evidence="4 8" id="KW-0812">Transmembrane</keyword>
<comment type="similarity">
    <text evidence="2">Belongs to the CpsC/CapA family.</text>
</comment>
<evidence type="ECO:0000256" key="6">
    <source>
        <dbReference type="ARBA" id="ARBA00023136"/>
    </source>
</evidence>
<feature type="transmembrane region" description="Helical" evidence="8">
    <location>
        <begin position="176"/>
        <end position="195"/>
    </location>
</feature>
<evidence type="ECO:0000313" key="10">
    <source>
        <dbReference type="EMBL" id="MEK8126909.1"/>
    </source>
</evidence>
<keyword evidence="5 8" id="KW-1133">Transmembrane helix</keyword>
<feature type="transmembrane region" description="Helical" evidence="8">
    <location>
        <begin position="16"/>
        <end position="38"/>
    </location>
</feature>
<comment type="caution">
    <text evidence="10">The sequence shown here is derived from an EMBL/GenBank/DDBJ whole genome shotgun (WGS) entry which is preliminary data.</text>
</comment>
<evidence type="ECO:0000256" key="8">
    <source>
        <dbReference type="SAM" id="Phobius"/>
    </source>
</evidence>
<dbReference type="RefSeq" id="WP_341413953.1">
    <property type="nucleotide sequence ID" value="NZ_JBBPCC010000001.1"/>
</dbReference>
<dbReference type="Proteomes" id="UP001469365">
    <property type="component" value="Unassembled WGS sequence"/>
</dbReference>
<evidence type="ECO:0000259" key="9">
    <source>
        <dbReference type="Pfam" id="PF02706"/>
    </source>
</evidence>
<dbReference type="EMBL" id="JBBPCC010000001">
    <property type="protein sequence ID" value="MEK8126909.1"/>
    <property type="molecule type" value="Genomic_DNA"/>
</dbReference>
<dbReference type="PANTHER" id="PTHR32309">
    <property type="entry name" value="TYROSINE-PROTEIN KINASE"/>
    <property type="match status" value="1"/>
</dbReference>
<dbReference type="InterPro" id="IPR050445">
    <property type="entry name" value="Bact_polysacc_biosynth/exp"/>
</dbReference>
<dbReference type="InterPro" id="IPR003856">
    <property type="entry name" value="LPS_length_determ_N"/>
</dbReference>
<protein>
    <submittedName>
        <fullName evidence="10">Wzz/FepE/Etk N-terminal domain-containing protein</fullName>
    </submittedName>
</protein>
<evidence type="ECO:0000313" key="11">
    <source>
        <dbReference type="Proteomes" id="UP001469365"/>
    </source>
</evidence>
<evidence type="ECO:0000256" key="1">
    <source>
        <dbReference type="ARBA" id="ARBA00004651"/>
    </source>
</evidence>
<gene>
    <name evidence="10" type="ORF">WMW72_03200</name>
</gene>
<organism evidence="10 11">
    <name type="scientific">Paenibacillus filicis</name>
    <dbReference type="NCBI Taxonomy" id="669464"/>
    <lineage>
        <taxon>Bacteria</taxon>
        <taxon>Bacillati</taxon>
        <taxon>Bacillota</taxon>
        <taxon>Bacilli</taxon>
        <taxon>Bacillales</taxon>
        <taxon>Paenibacillaceae</taxon>
        <taxon>Paenibacillus</taxon>
    </lineage>
</organism>
<name>A0ABU9DDG8_9BACL</name>
<evidence type="ECO:0000256" key="4">
    <source>
        <dbReference type="ARBA" id="ARBA00022692"/>
    </source>
</evidence>
<dbReference type="Pfam" id="PF02706">
    <property type="entry name" value="Wzz"/>
    <property type="match status" value="1"/>
</dbReference>
<accession>A0ABU9DDG8</accession>
<proteinExistence type="inferred from homology"/>
<comment type="subcellular location">
    <subcellularLocation>
        <location evidence="1">Cell membrane</location>
        <topology evidence="1">Multi-pass membrane protein</topology>
    </subcellularLocation>
</comment>
<keyword evidence="11" id="KW-1185">Reference proteome</keyword>
<evidence type="ECO:0000256" key="5">
    <source>
        <dbReference type="ARBA" id="ARBA00022989"/>
    </source>
</evidence>
<keyword evidence="6 8" id="KW-0472">Membrane</keyword>
<sequence length="253" mass="28474">MELDLKDYIKIIRKRIWLILAFVLLCTLATGVVSYFFMEPVYEASTKLIVNKSNEQQGMQQVDINSVNLNIRLIDTYKEVIKTPRIMDKVAKDYPQFNLSADELIKKVRVSSVNNTQVMTLIVQDNSYNKAADIVNAVSKVFQDQIPSIMKVDNVSLLNEATYLENPTPVKPNPNLNIAISFVVSLMLAIGLAFLMEYLDDSIKTEEDIKQYLDLPTMAMIAKIKDEDMLATKATSSSKPGQVGEPTRASINQ</sequence>
<reference evidence="10 11" key="1">
    <citation type="submission" date="2024-04" db="EMBL/GenBank/DDBJ databases">
        <title>draft genome sequnece of Paenibacillus filicis.</title>
        <authorList>
            <person name="Kim D.-U."/>
        </authorList>
    </citation>
    <scope>NUCLEOTIDE SEQUENCE [LARGE SCALE GENOMIC DNA]</scope>
    <source>
        <strain evidence="10 11">KACC14197</strain>
    </source>
</reference>